<name>A0A154BVD3_ANASB</name>
<dbReference type="Proteomes" id="UP000076268">
    <property type="component" value="Unassembled WGS sequence"/>
</dbReference>
<dbReference type="OrthoDB" id="5393676at2"/>
<sequence>MPDVGRCVPGCSKQEINRFMEWLATELAPTILGSKPATVLSFRDSAYQATLAIWRQHGCEVLKNTLVQFLPLRYGPNLEIVLFYRIDVLEKCITDDLHICFLRELGYPVDEGVDKCLALLHERFSHSCPHEVGVLLGIPLKDVLGFMDRTDLQLTCRKEWCVYGNPDASLAVMGNFAGDKSFVSCLIARGANPYEILSGRSALLGNIA</sequence>
<evidence type="ECO:0008006" key="3">
    <source>
        <dbReference type="Google" id="ProtNLM"/>
    </source>
</evidence>
<proteinExistence type="predicted"/>
<gene>
    <name evidence="1" type="ORF">AXX12_00095</name>
</gene>
<reference evidence="1 2" key="1">
    <citation type="submission" date="2016-02" db="EMBL/GenBank/DDBJ databases">
        <title>Anaerosporomusa subterraneum gen. nov., sp. nov., a spore-forming obligate anaerobe isolated from saprolite.</title>
        <authorList>
            <person name="Choi J.K."/>
            <person name="Shah M."/>
            <person name="Yee N."/>
        </authorList>
    </citation>
    <scope>NUCLEOTIDE SEQUENCE [LARGE SCALE GENOMIC DNA]</scope>
    <source>
        <strain evidence="1 2">RU4</strain>
    </source>
</reference>
<keyword evidence="2" id="KW-1185">Reference proteome</keyword>
<dbReference type="Pfam" id="PF12672">
    <property type="entry name" value="DUF3793"/>
    <property type="match status" value="1"/>
</dbReference>
<protein>
    <recommendedName>
        <fullName evidence="3">DUF3793 domain-containing protein</fullName>
    </recommendedName>
</protein>
<comment type="caution">
    <text evidence="1">The sequence shown here is derived from an EMBL/GenBank/DDBJ whole genome shotgun (WGS) entry which is preliminary data.</text>
</comment>
<accession>A0A154BVD3</accession>
<evidence type="ECO:0000313" key="1">
    <source>
        <dbReference type="EMBL" id="KYZ77983.1"/>
    </source>
</evidence>
<organism evidence="1 2">
    <name type="scientific">Anaerosporomusa subterranea</name>
    <dbReference type="NCBI Taxonomy" id="1794912"/>
    <lineage>
        <taxon>Bacteria</taxon>
        <taxon>Bacillati</taxon>
        <taxon>Bacillota</taxon>
        <taxon>Negativicutes</taxon>
        <taxon>Acetonemataceae</taxon>
        <taxon>Anaerosporomusa</taxon>
    </lineage>
</organism>
<dbReference type="InterPro" id="IPR024523">
    <property type="entry name" value="DUF3793"/>
</dbReference>
<dbReference type="RefSeq" id="WP_066236549.1">
    <property type="nucleotide sequence ID" value="NZ_LSGP01000001.1"/>
</dbReference>
<dbReference type="EMBL" id="LSGP01000001">
    <property type="protein sequence ID" value="KYZ77983.1"/>
    <property type="molecule type" value="Genomic_DNA"/>
</dbReference>
<dbReference type="AlphaFoldDB" id="A0A154BVD3"/>
<evidence type="ECO:0000313" key="2">
    <source>
        <dbReference type="Proteomes" id="UP000076268"/>
    </source>
</evidence>
<dbReference type="STRING" id="1794912.AXX12_00095"/>